<dbReference type="InterPro" id="IPR024079">
    <property type="entry name" value="MetalloPept_cat_dom_sf"/>
</dbReference>
<dbReference type="Gene3D" id="3.40.390.10">
    <property type="entry name" value="Collagenase (Catalytic Domain)"/>
    <property type="match status" value="1"/>
</dbReference>
<evidence type="ECO:0000256" key="1">
    <source>
        <dbReference type="ARBA" id="ARBA00022729"/>
    </source>
</evidence>
<evidence type="ECO:0000259" key="3">
    <source>
        <dbReference type="Pfam" id="PF18962"/>
    </source>
</evidence>
<dbReference type="Pfam" id="PF20009">
    <property type="entry name" value="GEVED"/>
    <property type="match status" value="1"/>
</dbReference>
<feature type="domain" description="Secretion system C-terminal sorting" evidence="3">
    <location>
        <begin position="932"/>
        <end position="1007"/>
    </location>
</feature>
<evidence type="ECO:0000256" key="2">
    <source>
        <dbReference type="SAM" id="SignalP"/>
    </source>
</evidence>
<evidence type="ECO:0000313" key="6">
    <source>
        <dbReference type="Proteomes" id="UP001199795"/>
    </source>
</evidence>
<dbReference type="RefSeq" id="WP_237238706.1">
    <property type="nucleotide sequence ID" value="NZ_JAKKDU010000003.1"/>
</dbReference>
<dbReference type="Pfam" id="PF18962">
    <property type="entry name" value="Por_Secre_tail"/>
    <property type="match status" value="1"/>
</dbReference>
<dbReference type="Proteomes" id="UP001199795">
    <property type="component" value="Unassembled WGS sequence"/>
</dbReference>
<feature type="signal peptide" evidence="2">
    <location>
        <begin position="1"/>
        <end position="24"/>
    </location>
</feature>
<reference evidence="5" key="1">
    <citation type="submission" date="2022-01" db="EMBL/GenBank/DDBJ databases">
        <title>Draft genome sequence of Sabulilitoribacter arenilitoris KCTC 52401.</title>
        <authorList>
            <person name="Oh J.-S."/>
        </authorList>
    </citation>
    <scope>NUCLEOTIDE SEQUENCE</scope>
    <source>
        <strain evidence="5">HMF6543</strain>
    </source>
</reference>
<feature type="chain" id="PRO_5042259062" evidence="2">
    <location>
        <begin position="25"/>
        <end position="1008"/>
    </location>
</feature>
<dbReference type="NCBIfam" id="TIGR04183">
    <property type="entry name" value="Por_Secre_tail"/>
    <property type="match status" value="1"/>
</dbReference>
<dbReference type="AlphaFoldDB" id="A0AAE3EKT4"/>
<dbReference type="Gene3D" id="2.60.40.10">
    <property type="entry name" value="Immunoglobulins"/>
    <property type="match status" value="1"/>
</dbReference>
<dbReference type="SUPFAM" id="SSF55486">
    <property type="entry name" value="Metalloproteases ('zincins'), catalytic domain"/>
    <property type="match status" value="1"/>
</dbReference>
<name>A0AAE3EKT4_9FLAO</name>
<comment type="caution">
    <text evidence="5">The sequence shown here is derived from an EMBL/GenBank/DDBJ whole genome shotgun (WGS) entry which is preliminary data.</text>
</comment>
<gene>
    <name evidence="5" type="ORF">L3X37_03065</name>
</gene>
<dbReference type="GO" id="GO:0008237">
    <property type="term" value="F:metallopeptidase activity"/>
    <property type="evidence" value="ECO:0007669"/>
    <property type="project" value="InterPro"/>
</dbReference>
<dbReference type="EMBL" id="JAKKDU010000003">
    <property type="protein sequence ID" value="MCF7567346.1"/>
    <property type="molecule type" value="Genomic_DNA"/>
</dbReference>
<sequence length="1008" mass="109492">MRIFTPKNNLCLLLFSLFLTTVFAQNKEVWSKVSKKEAIQGKKMLRKTEPSKSVYYQLNINELKNSLNTVSKSSLGKNIATQIIKFPNSEGELDEFEVKESSILEPAYQEKHPEIRTYVGQNIKNPSSTISFSITPQGLHAMTLSSKTGTQFIDPYSENNTYIVYDKGDLPALKKEFICLVPDEFTTSRETSKNSKLQRNVNDSKLRTFRLALASTIEYSQFHWQAAGLSAGDTEAAKKAAVLSAMIVTMNRVNTIFQRDLAIKMVLVDNTNIIFINSDNFTNNDADLLIDESQVEIDAAAASTPFTYDIGHTFSTGGGGLASLNSPCVAARKAKGITGLPNPVGDAYDIDFVAHEIGHQFGAPHTFNGDAGNCAGGNRTASNAYEPGSGTTIMAYAGICTPQNVQNQCDAYFHQKSIQMIWDNITTGLSTCGTETSVTNNAPTANAGPDYTIPVSTAFKLVGSSTDPDGTSGHTYTWEQYDLGSAGLPQENNTTGPLVRSFEGTTNPVRNIPMFADYVAAGGSTTWEKIPSVNRTMTFALTVRDNDVMGTNGAGQTAVDFVDIIVNSTDPFKVINPVSWTQGTNQTIEWVVGQTSNGTINCQTVNIKLSTDGGVGFTTIASNVPNNGSYVYAVPPGLTDTTNARILIEAADNIFYDISDFNFLISSDPDFFMINETLTPITCKETTATFTFNYEAVNGFSETTTFSATGNPGASIVNFSPTNRTSSGPVTMTISNLDAVPVNNYIINIIGTPTVSPAKNKNVPFPFFNDSCISVANTEYETSTTLVLFNTINQSSGKPSGYTDNTSISTDLNRNSSYDITINANTDGDYTTATKVWIDWNQNCSFDDAGEEYDLGDTNNTSNGITGGSPRSITVPVNAVLGNTIMRVSTKYKGDGLPTACDNGFDGEVEDYTINVQASLSVEEFGFDNFAVFPNPNKGEFTIKLNSSLSRDVNVEVFDLRGRTIYKNRYKDAGDFNERLTLINVQSGMYILNVSDGLRRSTKKIIVE</sequence>
<accession>A0AAE3EKT4</accession>
<proteinExistence type="predicted"/>
<dbReference type="InterPro" id="IPR045474">
    <property type="entry name" value="GEVED"/>
</dbReference>
<keyword evidence="6" id="KW-1185">Reference proteome</keyword>
<keyword evidence="1 2" id="KW-0732">Signal</keyword>
<feature type="domain" description="GEVED" evidence="4">
    <location>
        <begin position="835"/>
        <end position="915"/>
    </location>
</feature>
<dbReference type="Pfam" id="PF13574">
    <property type="entry name" value="Reprolysin_2"/>
    <property type="match status" value="1"/>
</dbReference>
<evidence type="ECO:0000313" key="5">
    <source>
        <dbReference type="EMBL" id="MCF7567346.1"/>
    </source>
</evidence>
<dbReference type="InterPro" id="IPR013783">
    <property type="entry name" value="Ig-like_fold"/>
</dbReference>
<protein>
    <submittedName>
        <fullName evidence="5">M12 family metallo-peptidase</fullName>
    </submittedName>
</protein>
<evidence type="ECO:0000259" key="4">
    <source>
        <dbReference type="Pfam" id="PF20009"/>
    </source>
</evidence>
<organism evidence="5 6">
    <name type="scientific">Wocania arenilitoris</name>
    <dbReference type="NCBI Taxonomy" id="2044858"/>
    <lineage>
        <taxon>Bacteria</taxon>
        <taxon>Pseudomonadati</taxon>
        <taxon>Bacteroidota</taxon>
        <taxon>Flavobacteriia</taxon>
        <taxon>Flavobacteriales</taxon>
        <taxon>Flavobacteriaceae</taxon>
        <taxon>Wocania</taxon>
    </lineage>
</organism>
<dbReference type="InterPro" id="IPR026444">
    <property type="entry name" value="Secre_tail"/>
</dbReference>